<dbReference type="PROSITE" id="PS50097">
    <property type="entry name" value="BTB"/>
    <property type="match status" value="1"/>
</dbReference>
<evidence type="ECO:0000313" key="2">
    <source>
        <dbReference type="EMBL" id="CAG8422131.1"/>
    </source>
</evidence>
<evidence type="ECO:0000259" key="1">
    <source>
        <dbReference type="PROSITE" id="PS50097"/>
    </source>
</evidence>
<reference evidence="2" key="1">
    <citation type="submission" date="2021-07" db="EMBL/GenBank/DDBJ databases">
        <authorList>
            <person name="Branca A.L. A."/>
        </authorList>
    </citation>
    <scope>NUCLEOTIDE SEQUENCE</scope>
</reference>
<sequence length="294" mass="33452">MPFGQRVGYMINWLHSQPFSFSHTILANRTSNFVAMTDISEASAPEFARSYVKLHSCERSPLTFLQYSFLSFYRGPYVKIQVNSGNHEYTVSKTLLCRESAYFSAMFENESKEGQEQKATLDKVEGVVSAQSFEALLQWLYLGRVRFELMVPEDQISAAIELARFADMCQITGLESEMARYIEEILIANPEPEPFTGRHVDINTYCLEPRHIISATLLRGGHSVRQILAKASVGGYLRDENNKFKQETEQYPTFGSEVLQEVRKTLNGLKVSQYEATVNDPLSGRRIKLNSPFV</sequence>
<dbReference type="Pfam" id="PF00651">
    <property type="entry name" value="BTB"/>
    <property type="match status" value="1"/>
</dbReference>
<proteinExistence type="predicted"/>
<evidence type="ECO:0000313" key="3">
    <source>
        <dbReference type="Proteomes" id="UP001152646"/>
    </source>
</evidence>
<accession>A0A9W4JUA4</accession>
<dbReference type="CDD" id="cd18186">
    <property type="entry name" value="BTB_POZ_ZBTB_KLHL-like"/>
    <property type="match status" value="1"/>
</dbReference>
<gene>
    <name evidence="2" type="ORF">PSALAMII_LOCUS10324</name>
</gene>
<dbReference type="InterPro" id="IPR011333">
    <property type="entry name" value="SKP1/BTB/POZ_sf"/>
</dbReference>
<dbReference type="SMART" id="SM00225">
    <property type="entry name" value="BTB"/>
    <property type="match status" value="1"/>
</dbReference>
<dbReference type="EMBL" id="CAJVPA010000242">
    <property type="protein sequence ID" value="CAG8422131.1"/>
    <property type="molecule type" value="Genomic_DNA"/>
</dbReference>
<dbReference type="PANTHER" id="PTHR47843">
    <property type="entry name" value="BTB DOMAIN-CONTAINING PROTEIN-RELATED"/>
    <property type="match status" value="1"/>
</dbReference>
<protein>
    <recommendedName>
        <fullName evidence="1">BTB domain-containing protein</fullName>
    </recommendedName>
</protein>
<name>A0A9W4JUA4_9EURO</name>
<organism evidence="2 3">
    <name type="scientific">Penicillium salamii</name>
    <dbReference type="NCBI Taxonomy" id="1612424"/>
    <lineage>
        <taxon>Eukaryota</taxon>
        <taxon>Fungi</taxon>
        <taxon>Dikarya</taxon>
        <taxon>Ascomycota</taxon>
        <taxon>Pezizomycotina</taxon>
        <taxon>Eurotiomycetes</taxon>
        <taxon>Eurotiomycetidae</taxon>
        <taxon>Eurotiales</taxon>
        <taxon>Aspergillaceae</taxon>
        <taxon>Penicillium</taxon>
    </lineage>
</organism>
<dbReference type="Proteomes" id="UP001152646">
    <property type="component" value="Unassembled WGS sequence"/>
</dbReference>
<dbReference type="OrthoDB" id="294251at2759"/>
<dbReference type="AlphaFoldDB" id="A0A9W4JUA4"/>
<dbReference type="SUPFAM" id="SSF54695">
    <property type="entry name" value="POZ domain"/>
    <property type="match status" value="1"/>
</dbReference>
<dbReference type="InterPro" id="IPR000210">
    <property type="entry name" value="BTB/POZ_dom"/>
</dbReference>
<feature type="domain" description="BTB" evidence="1">
    <location>
        <begin position="76"/>
        <end position="149"/>
    </location>
</feature>
<comment type="caution">
    <text evidence="2">The sequence shown here is derived from an EMBL/GenBank/DDBJ whole genome shotgun (WGS) entry which is preliminary data.</text>
</comment>
<dbReference type="Gene3D" id="3.30.710.10">
    <property type="entry name" value="Potassium Channel Kv1.1, Chain A"/>
    <property type="match status" value="1"/>
</dbReference>
<dbReference type="PANTHER" id="PTHR47843:SF2">
    <property type="entry name" value="BTB DOMAIN-CONTAINING PROTEIN"/>
    <property type="match status" value="1"/>
</dbReference>